<dbReference type="SMART" id="SM00382">
    <property type="entry name" value="AAA"/>
    <property type="match status" value="1"/>
</dbReference>
<dbReference type="CDD" id="cd03300">
    <property type="entry name" value="ABC_PotA_N"/>
    <property type="match status" value="1"/>
</dbReference>
<organism evidence="8">
    <name type="scientific">hydrocarbon metagenome</name>
    <dbReference type="NCBI Taxonomy" id="938273"/>
    <lineage>
        <taxon>unclassified sequences</taxon>
        <taxon>metagenomes</taxon>
        <taxon>ecological metagenomes</taxon>
    </lineage>
</organism>
<dbReference type="InterPro" id="IPR005893">
    <property type="entry name" value="PotA-like"/>
</dbReference>
<dbReference type="EMBL" id="LNQE01000277">
    <property type="protein sequence ID" value="KUG27887.1"/>
    <property type="molecule type" value="Genomic_DNA"/>
</dbReference>
<gene>
    <name evidence="8" type="ORF">ASZ90_002255</name>
</gene>
<dbReference type="PROSITE" id="PS50893">
    <property type="entry name" value="ABC_TRANSPORTER_2"/>
    <property type="match status" value="1"/>
</dbReference>
<name>A0A0W8G405_9ZZZZ</name>
<dbReference type="NCBIfam" id="TIGR01187">
    <property type="entry name" value="potA"/>
    <property type="match status" value="1"/>
</dbReference>
<dbReference type="InterPro" id="IPR003593">
    <property type="entry name" value="AAA+_ATPase"/>
</dbReference>
<dbReference type="InterPro" id="IPR013611">
    <property type="entry name" value="Transp-assoc_OB_typ2"/>
</dbReference>
<keyword evidence="4 8" id="KW-0067">ATP-binding</keyword>
<keyword evidence="2" id="KW-1003">Cell membrane</keyword>
<dbReference type="InterPro" id="IPR008995">
    <property type="entry name" value="Mo/tungstate-bd_C_term_dom"/>
</dbReference>
<dbReference type="FunFam" id="3.40.50.300:FF:000133">
    <property type="entry name" value="Spermidine/putrescine import ATP-binding protein PotA"/>
    <property type="match status" value="1"/>
</dbReference>
<keyword evidence="3" id="KW-0547">Nucleotide-binding</keyword>
<protein>
    <submittedName>
        <fullName evidence="8">Putrescine transport atp-binding protein pota</fullName>
    </submittedName>
</protein>
<reference evidence="8" key="1">
    <citation type="journal article" date="2015" name="Proc. Natl. Acad. Sci. U.S.A.">
        <title>Networks of energetic and metabolic interactions define dynamics in microbial communities.</title>
        <authorList>
            <person name="Embree M."/>
            <person name="Liu J.K."/>
            <person name="Al-Bassam M.M."/>
            <person name="Zengler K."/>
        </authorList>
    </citation>
    <scope>NUCLEOTIDE SEQUENCE</scope>
</reference>
<evidence type="ECO:0000256" key="6">
    <source>
        <dbReference type="ARBA" id="ARBA00023136"/>
    </source>
</evidence>
<dbReference type="InterPro" id="IPR003439">
    <property type="entry name" value="ABC_transporter-like_ATP-bd"/>
</dbReference>
<accession>A0A0W8G405</accession>
<dbReference type="GO" id="GO:0016887">
    <property type="term" value="F:ATP hydrolysis activity"/>
    <property type="evidence" value="ECO:0007669"/>
    <property type="project" value="InterPro"/>
</dbReference>
<dbReference type="PANTHER" id="PTHR42781:SF4">
    <property type="entry name" value="SPERMIDINE_PUTRESCINE IMPORT ATP-BINDING PROTEIN POTA"/>
    <property type="match status" value="1"/>
</dbReference>
<dbReference type="Pfam" id="PF08402">
    <property type="entry name" value="TOBE_2"/>
    <property type="match status" value="1"/>
</dbReference>
<dbReference type="PROSITE" id="PS00211">
    <property type="entry name" value="ABC_TRANSPORTER_1"/>
    <property type="match status" value="1"/>
</dbReference>
<proteinExistence type="predicted"/>
<dbReference type="SUPFAM" id="SSF52540">
    <property type="entry name" value="P-loop containing nucleoside triphosphate hydrolases"/>
    <property type="match status" value="1"/>
</dbReference>
<evidence type="ECO:0000256" key="1">
    <source>
        <dbReference type="ARBA" id="ARBA00022448"/>
    </source>
</evidence>
<feature type="domain" description="ABC transporter" evidence="7">
    <location>
        <begin position="8"/>
        <end position="238"/>
    </location>
</feature>
<dbReference type="PANTHER" id="PTHR42781">
    <property type="entry name" value="SPERMIDINE/PUTRESCINE IMPORT ATP-BINDING PROTEIN POTA"/>
    <property type="match status" value="1"/>
</dbReference>
<comment type="caution">
    <text evidence="8">The sequence shown here is derived from an EMBL/GenBank/DDBJ whole genome shotgun (WGS) entry which is preliminary data.</text>
</comment>
<evidence type="ECO:0000256" key="2">
    <source>
        <dbReference type="ARBA" id="ARBA00022475"/>
    </source>
</evidence>
<dbReference type="SUPFAM" id="SSF50331">
    <property type="entry name" value="MOP-like"/>
    <property type="match status" value="1"/>
</dbReference>
<sequence>MENALPCIELEHVSKRFGDQPVLRDIHLTINHGEFLTFLGPSGCGKTTILRLLAGFERPSTGRVRIGGADVTDLPPHRRAVNTVFQNYALFPHMTVFDNVAFGLRMRRAPAKVIEEEVFSALRMVKMETHHTRRPSQLSGGQQQRVAIARAVVNKPLVLLLDEPLSALDYKLRKAMQIELKELRRTLGITFVFVTHDQEEAFSMSDRVAVMNEGVIEQIDSPSAIYEKPVNLFVARFVGEINTFEGQVLSRNGTSMQALVEGEEVRLSLGGNGNGNGAHCGGTPASCGSLSQGSPIKVLLRPEDVRLERAAPDDAGGLTGCIVDTVYKGMTIDLIIEMSGGKKILATEFFNEDAPEALFSVGERVRVGWVEDWEVVLPDEGSQSL</sequence>
<dbReference type="GO" id="GO:0043190">
    <property type="term" value="C:ATP-binding cassette (ABC) transporter complex"/>
    <property type="evidence" value="ECO:0007669"/>
    <property type="project" value="InterPro"/>
</dbReference>
<dbReference type="Pfam" id="PF00005">
    <property type="entry name" value="ABC_tran"/>
    <property type="match status" value="1"/>
</dbReference>
<dbReference type="GO" id="GO:0005524">
    <property type="term" value="F:ATP binding"/>
    <property type="evidence" value="ECO:0007669"/>
    <property type="project" value="UniProtKB-KW"/>
</dbReference>
<evidence type="ECO:0000256" key="3">
    <source>
        <dbReference type="ARBA" id="ARBA00022741"/>
    </source>
</evidence>
<dbReference type="InterPro" id="IPR027417">
    <property type="entry name" value="P-loop_NTPase"/>
</dbReference>
<evidence type="ECO:0000256" key="4">
    <source>
        <dbReference type="ARBA" id="ARBA00022840"/>
    </source>
</evidence>
<keyword evidence="6" id="KW-0472">Membrane</keyword>
<dbReference type="InterPro" id="IPR017871">
    <property type="entry name" value="ABC_transporter-like_CS"/>
</dbReference>
<dbReference type="GO" id="GO:0015594">
    <property type="term" value="F:ABC-type putrescine transporter activity"/>
    <property type="evidence" value="ECO:0007669"/>
    <property type="project" value="InterPro"/>
</dbReference>
<evidence type="ECO:0000313" key="8">
    <source>
        <dbReference type="EMBL" id="KUG27887.1"/>
    </source>
</evidence>
<dbReference type="InterPro" id="IPR050093">
    <property type="entry name" value="ABC_SmlMolc_Importer"/>
</dbReference>
<evidence type="ECO:0000256" key="5">
    <source>
        <dbReference type="ARBA" id="ARBA00022967"/>
    </source>
</evidence>
<keyword evidence="1" id="KW-0813">Transport</keyword>
<dbReference type="InterPro" id="IPR017879">
    <property type="entry name" value="PotA_ATP-bd"/>
</dbReference>
<keyword evidence="5" id="KW-1278">Translocase</keyword>
<dbReference type="NCBIfam" id="NF006987">
    <property type="entry name" value="PRK09452.1"/>
    <property type="match status" value="1"/>
</dbReference>
<dbReference type="Gene3D" id="3.40.50.300">
    <property type="entry name" value="P-loop containing nucleotide triphosphate hydrolases"/>
    <property type="match status" value="1"/>
</dbReference>
<evidence type="ECO:0000259" key="7">
    <source>
        <dbReference type="PROSITE" id="PS50893"/>
    </source>
</evidence>
<dbReference type="AlphaFoldDB" id="A0A0W8G405"/>
<dbReference type="Gene3D" id="2.40.50.100">
    <property type="match status" value="1"/>
</dbReference>